<dbReference type="Proteomes" id="UP000652013">
    <property type="component" value="Unassembled WGS sequence"/>
</dbReference>
<organism evidence="3 4">
    <name type="scientific">Spirilliplanes yamanashiensis</name>
    <dbReference type="NCBI Taxonomy" id="42233"/>
    <lineage>
        <taxon>Bacteria</taxon>
        <taxon>Bacillati</taxon>
        <taxon>Actinomycetota</taxon>
        <taxon>Actinomycetes</taxon>
        <taxon>Micromonosporales</taxon>
        <taxon>Micromonosporaceae</taxon>
        <taxon>Spirilliplanes</taxon>
    </lineage>
</organism>
<dbReference type="EMBL" id="BOOY01000043">
    <property type="protein sequence ID" value="GIJ06547.1"/>
    <property type="molecule type" value="Genomic_DNA"/>
</dbReference>
<gene>
    <name evidence="3" type="ORF">Sya03_58990</name>
</gene>
<comment type="caution">
    <text evidence="3">The sequence shown here is derived from an EMBL/GenBank/DDBJ whole genome shotgun (WGS) entry which is preliminary data.</text>
</comment>
<dbReference type="Pfam" id="PF13239">
    <property type="entry name" value="2TM"/>
    <property type="match status" value="1"/>
</dbReference>
<evidence type="ECO:0000313" key="3">
    <source>
        <dbReference type="EMBL" id="GIJ06547.1"/>
    </source>
</evidence>
<dbReference type="InterPro" id="IPR025698">
    <property type="entry name" value="2TM_dom"/>
</dbReference>
<evidence type="ECO:0000259" key="2">
    <source>
        <dbReference type="Pfam" id="PF13239"/>
    </source>
</evidence>
<proteinExistence type="predicted"/>
<sequence length="90" mass="10304">MTTPAADLREVAVTRLRKKRDLQAHVLAFVLVNLFLNGIWLLTNPGGFYWPMFPLFGWGIGLAFHIWDVYSPADPPEDQVAREMARLARH</sequence>
<keyword evidence="1" id="KW-1133">Transmembrane helix</keyword>
<keyword evidence="1" id="KW-0812">Transmembrane</keyword>
<keyword evidence="4" id="KW-1185">Reference proteome</keyword>
<feature type="domain" description="2TM" evidence="2">
    <location>
        <begin position="12"/>
        <end position="72"/>
    </location>
</feature>
<feature type="transmembrane region" description="Helical" evidence="1">
    <location>
        <begin position="24"/>
        <end position="42"/>
    </location>
</feature>
<evidence type="ECO:0000256" key="1">
    <source>
        <dbReference type="SAM" id="Phobius"/>
    </source>
</evidence>
<name>A0A8J3YF03_9ACTN</name>
<reference evidence="3" key="1">
    <citation type="submission" date="2021-01" db="EMBL/GenBank/DDBJ databases">
        <title>Whole genome shotgun sequence of Spirilliplanes yamanashiensis NBRC 15828.</title>
        <authorList>
            <person name="Komaki H."/>
            <person name="Tamura T."/>
        </authorList>
    </citation>
    <scope>NUCLEOTIDE SEQUENCE</scope>
    <source>
        <strain evidence="3">NBRC 15828</strain>
    </source>
</reference>
<protein>
    <recommendedName>
        <fullName evidence="2">2TM domain-containing protein</fullName>
    </recommendedName>
</protein>
<dbReference type="RefSeq" id="WP_203941720.1">
    <property type="nucleotide sequence ID" value="NZ_BAAAGJ010000004.1"/>
</dbReference>
<accession>A0A8J3YF03</accession>
<dbReference type="AlphaFoldDB" id="A0A8J3YF03"/>
<evidence type="ECO:0000313" key="4">
    <source>
        <dbReference type="Proteomes" id="UP000652013"/>
    </source>
</evidence>
<keyword evidence="1" id="KW-0472">Membrane</keyword>
<feature type="transmembrane region" description="Helical" evidence="1">
    <location>
        <begin position="48"/>
        <end position="67"/>
    </location>
</feature>